<protein>
    <submittedName>
        <fullName evidence="3">Uncharacterized protein</fullName>
    </submittedName>
</protein>
<name>A0A7S0L636_9EUKA</name>
<sequence length="422" mass="44893">MPDLEDDEDEDAVTSPKLQAVDDVADNHAAMEDDGQEGVRQEEEIPEEEVPGNETSVEETLAQPLPSPAREELVPEPEPQWLAKAQQMLHPPTASASISIPVPEPDEVSEVASIASSSTPLLQPAVVRDEPSAVSIAIPELQPLASEVKSAPSNSTALTQPALARAEPNAAGIAVPVSQPAASELPSVASSSIPLPQPGVGEDLEEKIVGTSGDKVFVAVEKCKQQLSGISALDVADALHESARFHLSSVHNLLSKFRSHSLELSITACRPPNGQSTAAALWSTVQWKALAALPLSAAYALFAFICIAIFASIYYPRRYTPVVLDFAKKKYDEYQVAAIMALMLASIKQLANTAYSKVIASPAHTKAVEYYALATEHVGRACGAAARSQIAKHGGEVANRLRTRLGDELTKMRAETHPESPV</sequence>
<keyword evidence="2" id="KW-1133">Transmembrane helix</keyword>
<dbReference type="EMBL" id="HBEY01007727">
    <property type="protein sequence ID" value="CAD8600444.1"/>
    <property type="molecule type" value="Transcribed_RNA"/>
</dbReference>
<organism evidence="3">
    <name type="scientific">Coccolithus braarudii</name>
    <dbReference type="NCBI Taxonomy" id="221442"/>
    <lineage>
        <taxon>Eukaryota</taxon>
        <taxon>Haptista</taxon>
        <taxon>Haptophyta</taxon>
        <taxon>Prymnesiophyceae</taxon>
        <taxon>Coccolithales</taxon>
        <taxon>Coccolithaceae</taxon>
        <taxon>Coccolithus</taxon>
    </lineage>
</organism>
<feature type="compositionally biased region" description="Basic and acidic residues" evidence="1">
    <location>
        <begin position="25"/>
        <end position="43"/>
    </location>
</feature>
<gene>
    <name evidence="3" type="ORF">CPEL01642_LOCUS3774</name>
</gene>
<feature type="region of interest" description="Disordered" evidence="1">
    <location>
        <begin position="1"/>
        <end position="77"/>
    </location>
</feature>
<evidence type="ECO:0000313" key="3">
    <source>
        <dbReference type="EMBL" id="CAD8600444.1"/>
    </source>
</evidence>
<feature type="transmembrane region" description="Helical" evidence="2">
    <location>
        <begin position="290"/>
        <end position="314"/>
    </location>
</feature>
<proteinExistence type="predicted"/>
<dbReference type="AlphaFoldDB" id="A0A7S0L636"/>
<keyword evidence="2" id="KW-0472">Membrane</keyword>
<evidence type="ECO:0000256" key="2">
    <source>
        <dbReference type="SAM" id="Phobius"/>
    </source>
</evidence>
<evidence type="ECO:0000256" key="1">
    <source>
        <dbReference type="SAM" id="MobiDB-lite"/>
    </source>
</evidence>
<keyword evidence="2" id="KW-0812">Transmembrane</keyword>
<accession>A0A7S0L636</accession>
<feature type="compositionally biased region" description="Acidic residues" evidence="1">
    <location>
        <begin position="1"/>
        <end position="12"/>
    </location>
</feature>
<reference evidence="3" key="1">
    <citation type="submission" date="2021-01" db="EMBL/GenBank/DDBJ databases">
        <authorList>
            <person name="Corre E."/>
            <person name="Pelletier E."/>
            <person name="Niang G."/>
            <person name="Scheremetjew M."/>
            <person name="Finn R."/>
            <person name="Kale V."/>
            <person name="Holt S."/>
            <person name="Cochrane G."/>
            <person name="Meng A."/>
            <person name="Brown T."/>
            <person name="Cohen L."/>
        </authorList>
    </citation>
    <scope>NUCLEOTIDE SEQUENCE</scope>
    <source>
        <strain evidence="3">PLY182g</strain>
    </source>
</reference>